<keyword evidence="2" id="KW-1185">Reference proteome</keyword>
<reference evidence="1 2" key="1">
    <citation type="submission" date="2018-02" db="EMBL/GenBank/DDBJ databases">
        <title>Draft genome of wild Prunus yedoensis var. nudiflora.</title>
        <authorList>
            <person name="Baek S."/>
            <person name="Kim J.-H."/>
            <person name="Choi K."/>
            <person name="Kim G.-B."/>
            <person name="Cho A."/>
            <person name="Jang H."/>
            <person name="Shin C.-H."/>
            <person name="Yu H.-J."/>
            <person name="Mun J.-H."/>
        </authorList>
    </citation>
    <scope>NUCLEOTIDE SEQUENCE [LARGE SCALE GENOMIC DNA]</scope>
    <source>
        <strain evidence="2">cv. Jeju island</strain>
        <tissue evidence="1">Leaf</tissue>
    </source>
</reference>
<name>A0A314UTY2_PRUYE</name>
<accession>A0A314UTY2</accession>
<comment type="caution">
    <text evidence="1">The sequence shown here is derived from an EMBL/GenBank/DDBJ whole genome shotgun (WGS) entry which is preliminary data.</text>
</comment>
<gene>
    <name evidence="1" type="ORF">Pyn_34191</name>
</gene>
<protein>
    <submittedName>
        <fullName evidence="1">Uncharacterized protein</fullName>
    </submittedName>
</protein>
<sequence>MFSCGRRQSVCGGNRKRVRTTLHLSPIPPLRIYSSKKIPLRTLYLPSPYAPRIKRGLISYSTLPHVPSIARVLSAVRYCSVAATSSYQFATSIAPVIRRTREAAAVIIFVFQTK</sequence>
<organism evidence="1 2">
    <name type="scientific">Prunus yedoensis var. nudiflora</name>
    <dbReference type="NCBI Taxonomy" id="2094558"/>
    <lineage>
        <taxon>Eukaryota</taxon>
        <taxon>Viridiplantae</taxon>
        <taxon>Streptophyta</taxon>
        <taxon>Embryophyta</taxon>
        <taxon>Tracheophyta</taxon>
        <taxon>Spermatophyta</taxon>
        <taxon>Magnoliopsida</taxon>
        <taxon>eudicotyledons</taxon>
        <taxon>Gunneridae</taxon>
        <taxon>Pentapetalae</taxon>
        <taxon>rosids</taxon>
        <taxon>fabids</taxon>
        <taxon>Rosales</taxon>
        <taxon>Rosaceae</taxon>
        <taxon>Amygdaloideae</taxon>
        <taxon>Amygdaleae</taxon>
        <taxon>Prunus</taxon>
    </lineage>
</organism>
<dbReference type="EMBL" id="PJQY01003083">
    <property type="protein sequence ID" value="PQM40398.1"/>
    <property type="molecule type" value="Genomic_DNA"/>
</dbReference>
<evidence type="ECO:0000313" key="2">
    <source>
        <dbReference type="Proteomes" id="UP000250321"/>
    </source>
</evidence>
<dbReference type="AlphaFoldDB" id="A0A314UTY2"/>
<evidence type="ECO:0000313" key="1">
    <source>
        <dbReference type="EMBL" id="PQM40398.1"/>
    </source>
</evidence>
<proteinExistence type="predicted"/>
<dbReference type="Proteomes" id="UP000250321">
    <property type="component" value="Unassembled WGS sequence"/>
</dbReference>